<evidence type="ECO:0000259" key="2">
    <source>
        <dbReference type="SMART" id="SM00743"/>
    </source>
</evidence>
<dbReference type="PANTHER" id="PTHR36805:SF4">
    <property type="entry name" value="AGENET DOMAIN-CONTAINING PROTEIN"/>
    <property type="match status" value="1"/>
</dbReference>
<protein>
    <recommendedName>
        <fullName evidence="2">Agenet domain-containing protein</fullName>
    </recommendedName>
</protein>
<gene>
    <name evidence="3" type="primary">gb20267</name>
    <name evidence="3" type="ORF">PR202_gb20267</name>
</gene>
<reference evidence="3" key="1">
    <citation type="journal article" date="2018" name="DNA Res.">
        <title>Multiple hybrid de novo genome assembly of finger millet, an orphan allotetraploid crop.</title>
        <authorList>
            <person name="Hatakeyama M."/>
            <person name="Aluri S."/>
            <person name="Balachadran M.T."/>
            <person name="Sivarajan S.R."/>
            <person name="Patrignani A."/>
            <person name="Gruter S."/>
            <person name="Poveda L."/>
            <person name="Shimizu-Inatsugi R."/>
            <person name="Baeten J."/>
            <person name="Francoijs K.J."/>
            <person name="Nataraja K.N."/>
            <person name="Reddy Y.A.N."/>
            <person name="Phadnis S."/>
            <person name="Ravikumar R.L."/>
            <person name="Schlapbach R."/>
            <person name="Sreeman S.M."/>
            <person name="Shimizu K.K."/>
        </authorList>
    </citation>
    <scope>NUCLEOTIDE SEQUENCE</scope>
</reference>
<sequence>MIRPTFPRWYWENQIPDQHPKTDVMAIVSSPWKVGDFIEWWFTECYWSGKIIELLADDKVKIVLHDPPIGEGGFYDADCKNLRPALDWSLENGWSVPLSQEDGKCWYNARLVIEKTDTGNSSSDEENEPYSDVQEKVRRCLNVPSNMAAEVMETGEKLTANTNDEVFVNNQGGGKEEALKCLNGTSEMPQEVTHSNVNLPPNQSSKPSTGGRADYPSVEGRELNETVLDVESSPISLKRRKISVEPISAETSPDTVDDNIMELEKVANRIRRLQNFLLSMGSAPSSVGKPLWKHLVESSTKQN</sequence>
<feature type="region of interest" description="Disordered" evidence="1">
    <location>
        <begin position="188"/>
        <end position="214"/>
    </location>
</feature>
<evidence type="ECO:0000256" key="1">
    <source>
        <dbReference type="SAM" id="MobiDB-lite"/>
    </source>
</evidence>
<evidence type="ECO:0000313" key="4">
    <source>
        <dbReference type="Proteomes" id="UP001054889"/>
    </source>
</evidence>
<organism evidence="3 4">
    <name type="scientific">Eleusine coracana subsp. coracana</name>
    <dbReference type="NCBI Taxonomy" id="191504"/>
    <lineage>
        <taxon>Eukaryota</taxon>
        <taxon>Viridiplantae</taxon>
        <taxon>Streptophyta</taxon>
        <taxon>Embryophyta</taxon>
        <taxon>Tracheophyta</taxon>
        <taxon>Spermatophyta</taxon>
        <taxon>Magnoliopsida</taxon>
        <taxon>Liliopsida</taxon>
        <taxon>Poales</taxon>
        <taxon>Poaceae</taxon>
        <taxon>PACMAD clade</taxon>
        <taxon>Chloridoideae</taxon>
        <taxon>Cynodonteae</taxon>
        <taxon>Eleusininae</taxon>
        <taxon>Eleusine</taxon>
    </lineage>
</organism>
<dbReference type="InterPro" id="IPR014002">
    <property type="entry name" value="Agenet_dom_plant"/>
</dbReference>
<dbReference type="Proteomes" id="UP001054889">
    <property type="component" value="Unassembled WGS sequence"/>
</dbReference>
<evidence type="ECO:0000313" key="3">
    <source>
        <dbReference type="EMBL" id="GJN31820.1"/>
    </source>
</evidence>
<feature type="compositionally biased region" description="Polar residues" evidence="1">
    <location>
        <begin position="188"/>
        <end position="208"/>
    </location>
</feature>
<dbReference type="PANTHER" id="PTHR36805">
    <property type="entry name" value="AGENET DOMAIN-CONTAINING PROTEIN"/>
    <property type="match status" value="1"/>
</dbReference>
<dbReference type="AlphaFoldDB" id="A0AAV5FA71"/>
<comment type="caution">
    <text evidence="3">The sequence shown here is derived from an EMBL/GenBank/DDBJ whole genome shotgun (WGS) entry which is preliminary data.</text>
</comment>
<reference evidence="3" key="2">
    <citation type="submission" date="2021-12" db="EMBL/GenBank/DDBJ databases">
        <title>Resequencing data analysis of finger millet.</title>
        <authorList>
            <person name="Hatakeyama M."/>
            <person name="Aluri S."/>
            <person name="Balachadran M.T."/>
            <person name="Sivarajan S.R."/>
            <person name="Poveda L."/>
            <person name="Shimizu-Inatsugi R."/>
            <person name="Schlapbach R."/>
            <person name="Sreeman S.M."/>
            <person name="Shimizu K.K."/>
        </authorList>
    </citation>
    <scope>NUCLEOTIDE SEQUENCE</scope>
</reference>
<accession>A0AAV5FA71</accession>
<feature type="domain" description="Agenet" evidence="2">
    <location>
        <begin position="30"/>
        <end position="90"/>
    </location>
</feature>
<dbReference type="EMBL" id="BQKI01000083">
    <property type="protein sequence ID" value="GJN31820.1"/>
    <property type="molecule type" value="Genomic_DNA"/>
</dbReference>
<keyword evidence="4" id="KW-1185">Reference proteome</keyword>
<dbReference type="SMART" id="SM00743">
    <property type="entry name" value="Agenet"/>
    <property type="match status" value="1"/>
</dbReference>
<proteinExistence type="predicted"/>
<name>A0AAV5FA71_ELECO</name>